<feature type="region of interest" description="Disordered" evidence="5">
    <location>
        <begin position="334"/>
        <end position="364"/>
    </location>
</feature>
<comment type="similarity">
    <text evidence="1">Belongs to the ABC transporter superfamily.</text>
</comment>
<dbReference type="InterPro" id="IPR003593">
    <property type="entry name" value="AAA+_ATPase"/>
</dbReference>
<sequence length="364" mass="40285">MTRFESSASPLLTVQDLSVHFSRGRRKALLRAVDDVSITVENQQTVGIVGESGSGKTTLGRAILGLTPIAAGSVEWLGEDITAASRRRRRDLSAELGVVFQDPYSSLNPTRTIGQTLREMLHTSDLSRQEMDTRVGEMLERVGLAPSAAARYPSNFSGGQRQRIAIARALVGKPRLVICDEAVTALDLSVQAQVLNLLRELQQDLRLSYLFIAHDLDVVRYISDRILVFYRGQVVEEGPAEELYFHPLHPYTRALLDAVPIPDPTVERTMGSSAKDPEDVDATPIPDTGCPFAPRCRHRTEVCVRERPAIESCRDGRFRVACHHWRELDGEIAQGGVNTDRPSDHREAKHRAGANATTYEGVIE</sequence>
<dbReference type="EMBL" id="PUIO01000091">
    <property type="protein sequence ID" value="PQP14228.1"/>
    <property type="molecule type" value="Genomic_DNA"/>
</dbReference>
<gene>
    <name evidence="7" type="ORF">C5613_41160</name>
</gene>
<dbReference type="InterPro" id="IPR050319">
    <property type="entry name" value="ABC_transp_ATP-bind"/>
</dbReference>
<dbReference type="InterPro" id="IPR013563">
    <property type="entry name" value="Oligopep_ABC_C"/>
</dbReference>
<organism evidence="7 8">
    <name type="scientific">Rhodococcus opacus</name>
    <name type="common">Nocardia opaca</name>
    <dbReference type="NCBI Taxonomy" id="37919"/>
    <lineage>
        <taxon>Bacteria</taxon>
        <taxon>Bacillati</taxon>
        <taxon>Actinomycetota</taxon>
        <taxon>Actinomycetes</taxon>
        <taxon>Mycobacteriales</taxon>
        <taxon>Nocardiaceae</taxon>
        <taxon>Rhodococcus</taxon>
    </lineage>
</organism>
<proteinExistence type="inferred from homology"/>
<name>A0A2S8IHH5_RHOOP</name>
<dbReference type="NCBIfam" id="TIGR01727">
    <property type="entry name" value="oligo_HPY"/>
    <property type="match status" value="1"/>
</dbReference>
<dbReference type="FunFam" id="3.40.50.300:FF:000016">
    <property type="entry name" value="Oligopeptide ABC transporter ATP-binding component"/>
    <property type="match status" value="1"/>
</dbReference>
<dbReference type="InterPro" id="IPR017871">
    <property type="entry name" value="ABC_transporter-like_CS"/>
</dbReference>
<dbReference type="InterPro" id="IPR003439">
    <property type="entry name" value="ABC_transporter-like_ATP-bd"/>
</dbReference>
<dbReference type="GO" id="GO:0016887">
    <property type="term" value="F:ATP hydrolysis activity"/>
    <property type="evidence" value="ECO:0007669"/>
    <property type="project" value="InterPro"/>
</dbReference>
<dbReference type="Proteomes" id="UP000239290">
    <property type="component" value="Unassembled WGS sequence"/>
</dbReference>
<evidence type="ECO:0000313" key="7">
    <source>
        <dbReference type="EMBL" id="PQP14228.1"/>
    </source>
</evidence>
<comment type="caution">
    <text evidence="7">The sequence shown here is derived from an EMBL/GenBank/DDBJ whole genome shotgun (WGS) entry which is preliminary data.</text>
</comment>
<evidence type="ECO:0000256" key="1">
    <source>
        <dbReference type="ARBA" id="ARBA00005417"/>
    </source>
</evidence>
<evidence type="ECO:0000259" key="6">
    <source>
        <dbReference type="PROSITE" id="PS50893"/>
    </source>
</evidence>
<dbReference type="InterPro" id="IPR027417">
    <property type="entry name" value="P-loop_NTPase"/>
</dbReference>
<evidence type="ECO:0000256" key="2">
    <source>
        <dbReference type="ARBA" id="ARBA00022448"/>
    </source>
</evidence>
<evidence type="ECO:0000256" key="5">
    <source>
        <dbReference type="SAM" id="MobiDB-lite"/>
    </source>
</evidence>
<evidence type="ECO:0000313" key="8">
    <source>
        <dbReference type="Proteomes" id="UP000239290"/>
    </source>
</evidence>
<accession>A0A2S8IHH5</accession>
<dbReference type="Gene3D" id="3.40.50.300">
    <property type="entry name" value="P-loop containing nucleotide triphosphate hydrolases"/>
    <property type="match status" value="1"/>
</dbReference>
<keyword evidence="4 7" id="KW-0067">ATP-binding</keyword>
<dbReference type="SUPFAM" id="SSF52540">
    <property type="entry name" value="P-loop containing nucleoside triphosphate hydrolases"/>
    <property type="match status" value="1"/>
</dbReference>
<keyword evidence="2" id="KW-0813">Transport</keyword>
<dbReference type="GO" id="GO:0055085">
    <property type="term" value="P:transmembrane transport"/>
    <property type="evidence" value="ECO:0007669"/>
    <property type="project" value="UniProtKB-ARBA"/>
</dbReference>
<dbReference type="CDD" id="cd03257">
    <property type="entry name" value="ABC_NikE_OppD_transporters"/>
    <property type="match status" value="1"/>
</dbReference>
<dbReference type="Pfam" id="PF00005">
    <property type="entry name" value="ABC_tran"/>
    <property type="match status" value="1"/>
</dbReference>
<dbReference type="GO" id="GO:0005524">
    <property type="term" value="F:ATP binding"/>
    <property type="evidence" value="ECO:0007669"/>
    <property type="project" value="UniProtKB-KW"/>
</dbReference>
<reference evidence="8" key="1">
    <citation type="submission" date="2018-02" db="EMBL/GenBank/DDBJ databases">
        <title>Draft genome sequencing of Rhodococcus opacus KU647198.</title>
        <authorList>
            <person name="Zheng B.-X."/>
        </authorList>
    </citation>
    <scope>NUCLEOTIDE SEQUENCE [LARGE SCALE GENOMIC DNA]</scope>
    <source>
        <strain evidence="8">04-OD7</strain>
    </source>
</reference>
<dbReference type="AlphaFoldDB" id="A0A2S8IHH5"/>
<feature type="domain" description="ABC transporter" evidence="6">
    <location>
        <begin position="14"/>
        <end position="256"/>
    </location>
</feature>
<dbReference type="SMART" id="SM00382">
    <property type="entry name" value="AAA"/>
    <property type="match status" value="1"/>
</dbReference>
<dbReference type="GO" id="GO:0015833">
    <property type="term" value="P:peptide transport"/>
    <property type="evidence" value="ECO:0007669"/>
    <property type="project" value="InterPro"/>
</dbReference>
<dbReference type="PROSITE" id="PS50893">
    <property type="entry name" value="ABC_TRANSPORTER_2"/>
    <property type="match status" value="1"/>
</dbReference>
<keyword evidence="3" id="KW-0547">Nucleotide-binding</keyword>
<evidence type="ECO:0000256" key="3">
    <source>
        <dbReference type="ARBA" id="ARBA00022741"/>
    </source>
</evidence>
<dbReference type="Pfam" id="PF08352">
    <property type="entry name" value="oligo_HPY"/>
    <property type="match status" value="1"/>
</dbReference>
<evidence type="ECO:0000256" key="4">
    <source>
        <dbReference type="ARBA" id="ARBA00022840"/>
    </source>
</evidence>
<protein>
    <submittedName>
        <fullName evidence="7">Peptide ABC transporter ATP-binding protein</fullName>
    </submittedName>
</protein>
<dbReference type="PANTHER" id="PTHR43776">
    <property type="entry name" value="TRANSPORT ATP-BINDING PROTEIN"/>
    <property type="match status" value="1"/>
</dbReference>
<dbReference type="PROSITE" id="PS00211">
    <property type="entry name" value="ABC_TRANSPORTER_1"/>
    <property type="match status" value="1"/>
</dbReference>
<dbReference type="PANTHER" id="PTHR43776:SF7">
    <property type="entry name" value="D,D-DIPEPTIDE TRANSPORT ATP-BINDING PROTEIN DDPF-RELATED"/>
    <property type="match status" value="1"/>
</dbReference>